<keyword evidence="7" id="KW-0547">Nucleotide-binding</keyword>
<dbReference type="SUPFAM" id="SSF56059">
    <property type="entry name" value="Glutathione synthetase ATP-binding domain-like"/>
    <property type="match status" value="1"/>
</dbReference>
<keyword evidence="10" id="KW-1185">Reference proteome</keyword>
<dbReference type="Proteomes" id="UP000214566">
    <property type="component" value="Unassembled WGS sequence"/>
</dbReference>
<dbReference type="Pfam" id="PF01451">
    <property type="entry name" value="LMWPc"/>
    <property type="match status" value="1"/>
</dbReference>
<reference evidence="9 10" key="1">
    <citation type="submission" date="2016-06" db="EMBL/GenBank/DDBJ databases">
        <authorList>
            <person name="Kjaerup R.B."/>
            <person name="Dalgaard T.S."/>
            <person name="Juul-Madsen H.R."/>
        </authorList>
    </citation>
    <scope>NUCLEOTIDE SEQUENCE [LARGE SCALE GENOMIC DNA]</scope>
    <source>
        <strain evidence="9 10">DSM 16361</strain>
    </source>
</reference>
<dbReference type="InterPro" id="IPR023485">
    <property type="entry name" value="Ptyr_pPase"/>
</dbReference>
<evidence type="ECO:0000256" key="4">
    <source>
        <dbReference type="ARBA" id="ARBA00022912"/>
    </source>
</evidence>
<evidence type="ECO:0000256" key="6">
    <source>
        <dbReference type="PIRSR" id="PIRSR617867-1"/>
    </source>
</evidence>
<dbReference type="GO" id="GO:0005524">
    <property type="term" value="F:ATP binding"/>
    <property type="evidence" value="ECO:0007669"/>
    <property type="project" value="UniProtKB-UniRule"/>
</dbReference>
<evidence type="ECO:0000256" key="1">
    <source>
        <dbReference type="ARBA" id="ARBA00011063"/>
    </source>
</evidence>
<feature type="active site" evidence="6">
    <location>
        <position position="457"/>
    </location>
</feature>
<gene>
    <name evidence="9" type="ORF">THIARS_50069</name>
</gene>
<sequence>MIWQAPQQPNDNDRSQTRKVAGQATVLVLDADSRAGLACVQSLGAAGAKVHAGLRKAGSLTERSRWCHAVHLQPSYEPAEHALAWLLELDAAHAYALVVPATEGSLRWLRMLPESHPLRQKAQIASDASIDIALDKDKTCELARTLGINIPTSRRIEQGGTPPTAHGFPCVLKPLRSKVIVAGRLETIAVVVARDAKTRDATYSAWLPYTGVQEQEWVPGRGVGVEVLYRDGEPLLEFIHERLHEYPLQGGASTLRRASSSDPELLELTHRLLQPLRWHGVAMVEWRRAPDGRLCLMEINPRLWGSLPLTLAAGVNIPVAMFEMAMGETPKSVRAWKVGMRARNATEDLRWLAADLRADRSDPLLLTEPPLRAALGWLGVFGGRERWDGWRLDDLAVAGAETKGLLRMLAKAVVSRLFRRFQATRLGLHHRAVVDGIRRREKPVRRVLILCYGNICRSPFAEMLAMSRLPGVEVMSGGFHPKSGRSSPPHLVVAAREFGVDLTRWRSQVLTPEHVDRSELILAMDLENLDRFKQQFPSALARTTLLGLFSPSCRLEIPDPYNLNYEQTRQVLQELSKAIDGLARSDAIVSNVFVSR</sequence>
<evidence type="ECO:0000313" key="10">
    <source>
        <dbReference type="Proteomes" id="UP000214566"/>
    </source>
</evidence>
<protein>
    <recommendedName>
        <fullName evidence="2">protein-tyrosine-phosphatase</fullName>
        <ecNumber evidence="2">3.1.3.48</ecNumber>
    </recommendedName>
</protein>
<dbReference type="EC" id="3.1.3.48" evidence="2"/>
<dbReference type="AlphaFoldDB" id="A0A238D0N8"/>
<dbReference type="PRINTS" id="PR00719">
    <property type="entry name" value="LMWPTPASE"/>
</dbReference>
<keyword evidence="4" id="KW-0904">Protein phosphatase</keyword>
<dbReference type="InterPro" id="IPR036196">
    <property type="entry name" value="Ptyr_pPase_sf"/>
</dbReference>
<dbReference type="EMBL" id="FLMQ01000045">
    <property type="protein sequence ID" value="SBP86821.1"/>
    <property type="molecule type" value="Genomic_DNA"/>
</dbReference>
<accession>A0A238D0N8</accession>
<dbReference type="SMART" id="SM00226">
    <property type="entry name" value="LMWPc"/>
    <property type="match status" value="1"/>
</dbReference>
<organism evidence="9 10">
    <name type="scientific">Thiomonas delicata</name>
    <name type="common">Thiomonas cuprina</name>
    <dbReference type="NCBI Taxonomy" id="364030"/>
    <lineage>
        <taxon>Bacteria</taxon>
        <taxon>Pseudomonadati</taxon>
        <taxon>Pseudomonadota</taxon>
        <taxon>Betaproteobacteria</taxon>
        <taxon>Burkholderiales</taxon>
        <taxon>Thiomonas</taxon>
    </lineage>
</organism>
<dbReference type="SUPFAM" id="SSF52788">
    <property type="entry name" value="Phosphotyrosine protein phosphatases I"/>
    <property type="match status" value="1"/>
</dbReference>
<keyword evidence="7" id="KW-0067">ATP-binding</keyword>
<feature type="domain" description="ATP-grasp" evidence="8">
    <location>
        <begin position="140"/>
        <end position="326"/>
    </location>
</feature>
<feature type="active site" description="Proton donor" evidence="6">
    <location>
        <position position="559"/>
    </location>
</feature>
<dbReference type="PANTHER" id="PTHR11717">
    <property type="entry name" value="LOW MOLECULAR WEIGHT PROTEIN TYROSINE PHOSPHATASE"/>
    <property type="match status" value="1"/>
</dbReference>
<comment type="catalytic activity">
    <reaction evidence="5">
        <text>O-phospho-L-tyrosyl-[protein] + H2O = L-tyrosyl-[protein] + phosphate</text>
        <dbReference type="Rhea" id="RHEA:10684"/>
        <dbReference type="Rhea" id="RHEA-COMP:10136"/>
        <dbReference type="Rhea" id="RHEA-COMP:20101"/>
        <dbReference type="ChEBI" id="CHEBI:15377"/>
        <dbReference type="ChEBI" id="CHEBI:43474"/>
        <dbReference type="ChEBI" id="CHEBI:46858"/>
        <dbReference type="ChEBI" id="CHEBI:61978"/>
        <dbReference type="EC" id="3.1.3.48"/>
    </reaction>
</comment>
<dbReference type="RefSeq" id="WP_094159265.1">
    <property type="nucleotide sequence ID" value="NZ_LT592170.1"/>
</dbReference>
<feature type="active site" description="Nucleophile" evidence="6">
    <location>
        <position position="451"/>
    </location>
</feature>
<dbReference type="InterPro" id="IPR050438">
    <property type="entry name" value="LMW_PTPase"/>
</dbReference>
<dbReference type="Pfam" id="PF15632">
    <property type="entry name" value="ATPgrasp_Ter"/>
    <property type="match status" value="1"/>
</dbReference>
<proteinExistence type="inferred from homology"/>
<keyword evidence="3" id="KW-0378">Hydrolase</keyword>
<evidence type="ECO:0000313" key="9">
    <source>
        <dbReference type="EMBL" id="SBP86821.1"/>
    </source>
</evidence>
<evidence type="ECO:0000256" key="2">
    <source>
        <dbReference type="ARBA" id="ARBA00013064"/>
    </source>
</evidence>
<name>A0A238D0N8_THIDL</name>
<evidence type="ECO:0000256" key="3">
    <source>
        <dbReference type="ARBA" id="ARBA00022801"/>
    </source>
</evidence>
<dbReference type="GO" id="GO:0004725">
    <property type="term" value="F:protein tyrosine phosphatase activity"/>
    <property type="evidence" value="ECO:0007669"/>
    <property type="project" value="UniProtKB-EC"/>
</dbReference>
<evidence type="ECO:0000256" key="7">
    <source>
        <dbReference type="PROSITE-ProRule" id="PRU00409"/>
    </source>
</evidence>
<dbReference type="PROSITE" id="PS50975">
    <property type="entry name" value="ATP_GRASP"/>
    <property type="match status" value="1"/>
</dbReference>
<comment type="similarity">
    <text evidence="1">Belongs to the low molecular weight phosphotyrosine protein phosphatase family.</text>
</comment>
<evidence type="ECO:0000259" key="8">
    <source>
        <dbReference type="PROSITE" id="PS50975"/>
    </source>
</evidence>
<dbReference type="Gene3D" id="3.40.50.2300">
    <property type="match status" value="1"/>
</dbReference>
<dbReference type="OrthoDB" id="5372487at2"/>
<dbReference type="Gene3D" id="3.30.470.20">
    <property type="entry name" value="ATP-grasp fold, B domain"/>
    <property type="match status" value="1"/>
</dbReference>
<dbReference type="InterPro" id="IPR011761">
    <property type="entry name" value="ATP-grasp"/>
</dbReference>
<dbReference type="PANTHER" id="PTHR11717:SF31">
    <property type="entry name" value="LOW MOLECULAR WEIGHT PROTEIN-TYROSINE-PHOSPHATASE ETP-RELATED"/>
    <property type="match status" value="1"/>
</dbReference>
<dbReference type="InterPro" id="IPR017867">
    <property type="entry name" value="Tyr_phospatase_low_mol_wt"/>
</dbReference>
<dbReference type="GO" id="GO:0046872">
    <property type="term" value="F:metal ion binding"/>
    <property type="evidence" value="ECO:0007669"/>
    <property type="project" value="InterPro"/>
</dbReference>
<evidence type="ECO:0000256" key="5">
    <source>
        <dbReference type="ARBA" id="ARBA00051722"/>
    </source>
</evidence>